<dbReference type="Gene3D" id="3.30.565.10">
    <property type="entry name" value="Histidine kinase-like ATPase, C-terminal domain"/>
    <property type="match status" value="1"/>
</dbReference>
<dbReference type="GO" id="GO:0004674">
    <property type="term" value="F:protein serine/threonine kinase activity"/>
    <property type="evidence" value="ECO:0007669"/>
    <property type="project" value="UniProtKB-KW"/>
</dbReference>
<comment type="caution">
    <text evidence="3">The sequence shown here is derived from an EMBL/GenBank/DDBJ whole genome shotgun (WGS) entry which is preliminary data.</text>
</comment>
<dbReference type="AlphaFoldDB" id="A0A0K9YZ08"/>
<evidence type="ECO:0000259" key="1">
    <source>
        <dbReference type="Pfam" id="PF13581"/>
    </source>
</evidence>
<dbReference type="PATRIC" id="fig|54915.3.peg.7068"/>
<reference evidence="2 5" key="3">
    <citation type="submission" date="2019-06" db="EMBL/GenBank/DDBJ databases">
        <title>Whole genome shotgun sequence of Brevibacillus reuszeri NBRC 15719.</title>
        <authorList>
            <person name="Hosoyama A."/>
            <person name="Uohara A."/>
            <person name="Ohji S."/>
            <person name="Ichikawa N."/>
        </authorList>
    </citation>
    <scope>NUCLEOTIDE SEQUENCE [LARGE SCALE GENOMIC DNA]</scope>
    <source>
        <strain evidence="2 5">NBRC 15719</strain>
    </source>
</reference>
<dbReference type="Pfam" id="PF13581">
    <property type="entry name" value="HATPase_c_2"/>
    <property type="match status" value="1"/>
</dbReference>
<dbReference type="InterPro" id="IPR003594">
    <property type="entry name" value="HATPase_dom"/>
</dbReference>
<evidence type="ECO:0000313" key="4">
    <source>
        <dbReference type="Proteomes" id="UP000036834"/>
    </source>
</evidence>
<dbReference type="Proteomes" id="UP000036834">
    <property type="component" value="Unassembled WGS sequence"/>
</dbReference>
<evidence type="ECO:0000313" key="3">
    <source>
        <dbReference type="EMBL" id="KNB73886.1"/>
    </source>
</evidence>
<keyword evidence="3" id="KW-0808">Transferase</keyword>
<dbReference type="SUPFAM" id="SSF55874">
    <property type="entry name" value="ATPase domain of HSP90 chaperone/DNA topoisomerase II/histidine kinase"/>
    <property type="match status" value="1"/>
</dbReference>
<proteinExistence type="predicted"/>
<keyword evidence="3" id="KW-0418">Kinase</keyword>
<dbReference type="OrthoDB" id="2595312at2"/>
<dbReference type="EMBL" id="BJON01000019">
    <property type="protein sequence ID" value="GED71042.1"/>
    <property type="molecule type" value="Genomic_DNA"/>
</dbReference>
<accession>A0A0K9YZ08</accession>
<dbReference type="Proteomes" id="UP000319578">
    <property type="component" value="Unassembled WGS sequence"/>
</dbReference>
<sequence length="411" mass="46435">MILCEQCPDNPDCRNCLDALRSGGSAQKVLPSRSVHVTNLATKETTVAQLHAVSRTAIGLYSKEQSLHGRMEVELAPDFRIIGSGLRGIAGVPYYVIDIEKVLRREEVLERLLLDEFHNWHMSDELNPIDVLPDWKERDDKRGRLIKQELQKLSILRRIETIFLYLYDQGSIRPISSNRADRDIEREMKRLVEASDAGASVREQLMSADGKKVFEVYASPLPDQTSGIALIDVTSAIMEERKRRRREWEIYRDILAVVTKEKLLLLSDEELFFLLREGHKSLAMDLRAPEELAELRRSFKRVLEPVGISDKRLLQFMVAVNEAASNTLKHGTGGTITLHISADKRLCRAVIHDTGSGIVLEDLPRATLQQGFSTRHSLGAGFQVMLQYCDRVYLGSSLAGTKLILECSIDT</sequence>
<dbReference type="RefSeq" id="WP_049737896.1">
    <property type="nucleotide sequence ID" value="NZ_BJON01000019.1"/>
</dbReference>
<reference evidence="3" key="2">
    <citation type="submission" date="2015-07" db="EMBL/GenBank/DDBJ databases">
        <title>MeaNS - Measles Nucleotide Surveillance Program.</title>
        <authorList>
            <person name="Tran T."/>
            <person name="Druce J."/>
        </authorList>
    </citation>
    <scope>NUCLEOTIDE SEQUENCE</scope>
    <source>
        <strain evidence="3">DSM 9887</strain>
    </source>
</reference>
<reference evidence="4" key="1">
    <citation type="submission" date="2015-07" db="EMBL/GenBank/DDBJ databases">
        <title>Genome sequencing project for genomic taxonomy and phylogenomics of Bacillus-like bacteria.</title>
        <authorList>
            <person name="Liu B."/>
            <person name="Wang J."/>
            <person name="Zhu Y."/>
            <person name="Liu G."/>
            <person name="Chen Q."/>
            <person name="Chen Z."/>
            <person name="Lan J."/>
            <person name="Che J."/>
            <person name="Ge C."/>
            <person name="Shi H."/>
            <person name="Pan Z."/>
            <person name="Liu X."/>
        </authorList>
    </citation>
    <scope>NUCLEOTIDE SEQUENCE [LARGE SCALE GENOMIC DNA]</scope>
    <source>
        <strain evidence="4">DSM 9887</strain>
    </source>
</reference>
<keyword evidence="5" id="KW-1185">Reference proteome</keyword>
<organism evidence="3 4">
    <name type="scientific">Brevibacillus reuszeri</name>
    <dbReference type="NCBI Taxonomy" id="54915"/>
    <lineage>
        <taxon>Bacteria</taxon>
        <taxon>Bacillati</taxon>
        <taxon>Bacillota</taxon>
        <taxon>Bacilli</taxon>
        <taxon>Bacillales</taxon>
        <taxon>Paenibacillaceae</taxon>
        <taxon>Brevibacillus</taxon>
    </lineage>
</organism>
<gene>
    <name evidence="3" type="ORF">ADS79_08130</name>
    <name evidence="2" type="ORF">BRE01_47440</name>
</gene>
<evidence type="ECO:0000313" key="5">
    <source>
        <dbReference type="Proteomes" id="UP000319578"/>
    </source>
</evidence>
<protein>
    <submittedName>
        <fullName evidence="3">Serine/threonine protein kinase</fullName>
    </submittedName>
</protein>
<dbReference type="InterPro" id="IPR036890">
    <property type="entry name" value="HATPase_C_sf"/>
</dbReference>
<dbReference type="STRING" id="54915.ADS79_08130"/>
<keyword evidence="3" id="KW-0723">Serine/threonine-protein kinase</keyword>
<evidence type="ECO:0000313" key="2">
    <source>
        <dbReference type="EMBL" id="GED71042.1"/>
    </source>
</evidence>
<name>A0A0K9YZ08_9BACL</name>
<dbReference type="EMBL" id="LGIQ01000005">
    <property type="protein sequence ID" value="KNB73886.1"/>
    <property type="molecule type" value="Genomic_DNA"/>
</dbReference>
<feature type="domain" description="Histidine kinase/HSP90-like ATPase" evidence="1">
    <location>
        <begin position="289"/>
        <end position="405"/>
    </location>
</feature>